<evidence type="ECO:0000256" key="1">
    <source>
        <dbReference type="ARBA" id="ARBA00004651"/>
    </source>
</evidence>
<evidence type="ECO:0000256" key="8">
    <source>
        <dbReference type="ARBA" id="ARBA00023136"/>
    </source>
</evidence>
<feature type="transmembrane region" description="Helical" evidence="9">
    <location>
        <begin position="357"/>
        <end position="376"/>
    </location>
</feature>
<evidence type="ECO:0000256" key="9">
    <source>
        <dbReference type="RuleBase" id="RU363064"/>
    </source>
</evidence>
<feature type="transmembrane region" description="Helical" evidence="9">
    <location>
        <begin position="12"/>
        <end position="32"/>
    </location>
</feature>
<feature type="transmembrane region" description="Helical" evidence="9">
    <location>
        <begin position="396"/>
        <end position="421"/>
    </location>
</feature>
<dbReference type="FunFam" id="1.20.1740.10:FF:000004">
    <property type="entry name" value="Sodium:alanine symporter family protein"/>
    <property type="match status" value="1"/>
</dbReference>
<comment type="caution">
    <text evidence="10">The sequence shown here is derived from an EMBL/GenBank/DDBJ whole genome shotgun (WGS) entry which is preliminary data.</text>
</comment>
<keyword evidence="3 9" id="KW-0813">Transport</keyword>
<dbReference type="PANTHER" id="PTHR30330">
    <property type="entry name" value="AGSS FAMILY TRANSPORTER, SODIUM-ALANINE"/>
    <property type="match status" value="1"/>
</dbReference>
<evidence type="ECO:0000256" key="6">
    <source>
        <dbReference type="ARBA" id="ARBA00022847"/>
    </source>
</evidence>
<keyword evidence="5 9" id="KW-0812">Transmembrane</keyword>
<evidence type="ECO:0000256" key="5">
    <source>
        <dbReference type="ARBA" id="ARBA00022692"/>
    </source>
</evidence>
<evidence type="ECO:0000256" key="2">
    <source>
        <dbReference type="ARBA" id="ARBA00009261"/>
    </source>
</evidence>
<evidence type="ECO:0000256" key="7">
    <source>
        <dbReference type="ARBA" id="ARBA00022989"/>
    </source>
</evidence>
<feature type="transmembrane region" description="Helical" evidence="9">
    <location>
        <begin position="233"/>
        <end position="256"/>
    </location>
</feature>
<dbReference type="GO" id="GO:0005886">
    <property type="term" value="C:plasma membrane"/>
    <property type="evidence" value="ECO:0007669"/>
    <property type="project" value="UniProtKB-SubCell"/>
</dbReference>
<dbReference type="InterPro" id="IPR001463">
    <property type="entry name" value="Na/Ala_symport"/>
</dbReference>
<feature type="transmembrane region" description="Helical" evidence="9">
    <location>
        <begin position="427"/>
        <end position="447"/>
    </location>
</feature>
<feature type="transmembrane region" description="Helical" evidence="9">
    <location>
        <begin position="142"/>
        <end position="161"/>
    </location>
</feature>
<dbReference type="Proteomes" id="UP000287872">
    <property type="component" value="Unassembled WGS sequence"/>
</dbReference>
<keyword evidence="4 9" id="KW-1003">Cell membrane</keyword>
<keyword evidence="6 9" id="KW-0769">Symport</keyword>
<keyword evidence="7 9" id="KW-1133">Transmembrane helix</keyword>
<dbReference type="Gene3D" id="1.20.1740.10">
    <property type="entry name" value="Amino acid/polyamine transporter I"/>
    <property type="match status" value="1"/>
</dbReference>
<reference evidence="10 11" key="1">
    <citation type="submission" date="2018-11" db="EMBL/GenBank/DDBJ databases">
        <title>Genome sequencing and assembly of Clostridium tagluense strain A121.</title>
        <authorList>
            <person name="Murakami T."/>
            <person name="Segawa T."/>
            <person name="Shcherbakova V.A."/>
            <person name="Mori H."/>
            <person name="Yoshimura Y."/>
        </authorList>
    </citation>
    <scope>NUCLEOTIDE SEQUENCE [LARGE SCALE GENOMIC DNA]</scope>
    <source>
        <strain evidence="10 11">A121</strain>
    </source>
</reference>
<dbReference type="PANTHER" id="PTHR30330:SF7">
    <property type="entry name" value="SODIUM_PROTON-DEPENDENT ALANINE CARRIER PROTEIN YRBD-RELATED"/>
    <property type="match status" value="1"/>
</dbReference>
<evidence type="ECO:0000313" key="10">
    <source>
        <dbReference type="EMBL" id="GCD09660.1"/>
    </source>
</evidence>
<dbReference type="AlphaFoldDB" id="A0A401UJC5"/>
<evidence type="ECO:0000313" key="11">
    <source>
        <dbReference type="Proteomes" id="UP000287872"/>
    </source>
</evidence>
<feature type="transmembrane region" description="Helical" evidence="9">
    <location>
        <begin position="173"/>
        <end position="194"/>
    </location>
</feature>
<comment type="subcellular location">
    <subcellularLocation>
        <location evidence="1 9">Cell membrane</location>
        <topology evidence="1 9">Multi-pass membrane protein</topology>
    </subcellularLocation>
</comment>
<keyword evidence="8 9" id="KW-0472">Membrane</keyword>
<accession>A0A401UJC5</accession>
<evidence type="ECO:0000256" key="3">
    <source>
        <dbReference type="ARBA" id="ARBA00022448"/>
    </source>
</evidence>
<keyword evidence="11" id="KW-1185">Reference proteome</keyword>
<dbReference type="EMBL" id="BHYK01000005">
    <property type="protein sequence ID" value="GCD09660.1"/>
    <property type="molecule type" value="Genomic_DNA"/>
</dbReference>
<protein>
    <submittedName>
        <fullName evidence="10">Putative sodium/proton-dependent alanine carrier protein YrbD</fullName>
    </submittedName>
</protein>
<organism evidence="10 11">
    <name type="scientific">Clostridium tagluense</name>
    <dbReference type="NCBI Taxonomy" id="360422"/>
    <lineage>
        <taxon>Bacteria</taxon>
        <taxon>Bacillati</taxon>
        <taxon>Bacillota</taxon>
        <taxon>Clostridia</taxon>
        <taxon>Eubacteriales</taxon>
        <taxon>Clostridiaceae</taxon>
        <taxon>Clostridium</taxon>
    </lineage>
</organism>
<sequence>MDFATLTGKIAGLLWSTGLIYLCLGSGIYFSLRMKFPQLRLIKDMVGQLFGGKSSTKGVSSFQSFAMALGGRVGVGNIAGVATAIFYGGPGSIFWMWIIAFLGAGSAYAESALAQVWKEDISGDYRGGPAYYIEKGLKNKPFAILFAIVTIIGNGFTGPGIQAFNIAESSKNAFGISPIITGVFVAVLFGFVIFGGIKRIGNFAGAVVPFMAGAYILIALVILVINFKNVPAMLGLIFSSAFNLNAAFGAIFGNAVMWGVKRGLYSNEAGMGSGAQASAAAEVSHPAKQGLVQAFSVYVDTLFVCTATALMILSTGKYNVVNPAGGFIVEHLPGVGVGTAFAQESINTMIPGLGSPFIAIAIFFFAFTTLLAFGYYTESNVAYLFNKNKKFKTITFLTKIILIISTFYGTIRTSSVAWNLADIGVGMMAWLNIIAIILLSKPVFATLKDYEQQKKMGLDPVFVPKRCGIKGAEIWDDIVQKNYGEQLSALKEKVGDINKPMV</sequence>
<proteinExistence type="inferred from homology"/>
<gene>
    <name evidence="10" type="primary">yrbD_2</name>
    <name evidence="10" type="ORF">Ctaglu_12830</name>
</gene>
<evidence type="ECO:0000256" key="4">
    <source>
        <dbReference type="ARBA" id="ARBA00022475"/>
    </source>
</evidence>
<dbReference type="GO" id="GO:0005283">
    <property type="term" value="F:amino acid:sodium symporter activity"/>
    <property type="evidence" value="ECO:0007669"/>
    <property type="project" value="InterPro"/>
</dbReference>
<dbReference type="PRINTS" id="PR00175">
    <property type="entry name" value="NAALASMPORT"/>
</dbReference>
<dbReference type="Pfam" id="PF01235">
    <property type="entry name" value="Na_Ala_symp"/>
    <property type="match status" value="1"/>
</dbReference>
<comment type="similarity">
    <text evidence="2 9">Belongs to the alanine or glycine:cation symporter (AGCS) (TC 2.A.25) family.</text>
</comment>
<dbReference type="RefSeq" id="WP_124999271.1">
    <property type="nucleotide sequence ID" value="NZ_BHYK01000005.1"/>
</dbReference>
<dbReference type="NCBIfam" id="TIGR00835">
    <property type="entry name" value="agcS"/>
    <property type="match status" value="1"/>
</dbReference>
<feature type="transmembrane region" description="Helical" evidence="9">
    <location>
        <begin position="206"/>
        <end position="227"/>
    </location>
</feature>
<name>A0A401UJC5_9CLOT</name>
<dbReference type="OrthoDB" id="9804874at2"/>
<feature type="transmembrane region" description="Helical" evidence="9">
    <location>
        <begin position="295"/>
        <end position="313"/>
    </location>
</feature>